<dbReference type="EMBL" id="CADCWO010000017">
    <property type="protein sequence ID" value="CAA9555387.1"/>
    <property type="molecule type" value="Genomic_DNA"/>
</dbReference>
<protein>
    <submittedName>
        <fullName evidence="1">Uncharacterized protein</fullName>
    </submittedName>
</protein>
<dbReference type="AlphaFoldDB" id="A0A6J4UQL3"/>
<name>A0A6J4UQL3_9CYAN</name>
<proteinExistence type="predicted"/>
<organism evidence="1">
    <name type="scientific">uncultured Synechococcales cyanobacterium</name>
    <dbReference type="NCBI Taxonomy" id="1936017"/>
    <lineage>
        <taxon>Bacteria</taxon>
        <taxon>Bacillati</taxon>
        <taxon>Cyanobacteriota</taxon>
        <taxon>Cyanophyceae</taxon>
        <taxon>Synechococcales</taxon>
        <taxon>environmental samples</taxon>
    </lineage>
</organism>
<gene>
    <name evidence="1" type="ORF">AVDCRST_MAG81-178</name>
</gene>
<evidence type="ECO:0000313" key="1">
    <source>
        <dbReference type="EMBL" id="CAA9555387.1"/>
    </source>
</evidence>
<reference evidence="1" key="1">
    <citation type="submission" date="2020-02" db="EMBL/GenBank/DDBJ databases">
        <authorList>
            <person name="Meier V. D."/>
        </authorList>
    </citation>
    <scope>NUCLEOTIDE SEQUENCE</scope>
    <source>
        <strain evidence="1">AVDCRST_MAG81</strain>
    </source>
</reference>
<accession>A0A6J4UQL3</accession>
<sequence length="37" mass="4207">MVAGLQEIQASRDQQHFCAARFSYLVARWTLQLLAIA</sequence>